<feature type="region of interest" description="Disordered" evidence="1">
    <location>
        <begin position="30"/>
        <end position="61"/>
    </location>
</feature>
<evidence type="ECO:0000256" key="1">
    <source>
        <dbReference type="SAM" id="MobiDB-lite"/>
    </source>
</evidence>
<evidence type="ECO:0000313" key="2">
    <source>
        <dbReference type="EMBL" id="MDU9000927.1"/>
    </source>
</evidence>
<sequence>MARLYLPAENETRIGGGLFATARAAHPWTREAPEPLLGPGARRGVSRDRAAAQIRGKQVTH</sequence>
<evidence type="ECO:0000313" key="3">
    <source>
        <dbReference type="Proteomes" id="UP001257627"/>
    </source>
</evidence>
<dbReference type="Proteomes" id="UP001257627">
    <property type="component" value="Unassembled WGS sequence"/>
</dbReference>
<reference evidence="2 3" key="1">
    <citation type="submission" date="2023-02" db="EMBL/GenBank/DDBJ databases">
        <authorList>
            <person name="Maleckis M."/>
        </authorList>
    </citation>
    <scope>NUCLEOTIDE SEQUENCE [LARGE SCALE GENOMIC DNA]</scope>
    <source>
        <strain evidence="2 3">P8-A2</strain>
    </source>
</reference>
<accession>A0ABU3V419</accession>
<protein>
    <submittedName>
        <fullName evidence="2">Uncharacterized protein</fullName>
    </submittedName>
</protein>
<comment type="caution">
    <text evidence="2">The sequence shown here is derived from an EMBL/GenBank/DDBJ whole genome shotgun (WGS) entry which is preliminary data.</text>
</comment>
<organism evidence="2 3">
    <name type="scientific">Streptomyces mirabilis</name>
    <dbReference type="NCBI Taxonomy" id="68239"/>
    <lineage>
        <taxon>Bacteria</taxon>
        <taxon>Bacillati</taxon>
        <taxon>Actinomycetota</taxon>
        <taxon>Actinomycetes</taxon>
        <taxon>Kitasatosporales</taxon>
        <taxon>Streptomycetaceae</taxon>
        <taxon>Streptomyces</taxon>
    </lineage>
</organism>
<dbReference type="EMBL" id="JARAKF010000002">
    <property type="protein sequence ID" value="MDU9000927.1"/>
    <property type="molecule type" value="Genomic_DNA"/>
</dbReference>
<name>A0ABU3V419_9ACTN</name>
<dbReference type="RefSeq" id="WP_316738196.1">
    <property type="nucleotide sequence ID" value="NZ_JARAKF010000002.1"/>
</dbReference>
<proteinExistence type="predicted"/>
<gene>
    <name evidence="2" type="ORF">PU648_53370</name>
</gene>
<keyword evidence="3" id="KW-1185">Reference proteome</keyword>